<keyword evidence="8" id="KW-1185">Reference proteome</keyword>
<dbReference type="AlphaFoldDB" id="A0A9Q1L787"/>
<keyword evidence="5" id="KW-0539">Nucleus</keyword>
<comment type="caution">
    <text evidence="7">The sequence shown here is derived from an EMBL/GenBank/DDBJ whole genome shotgun (WGS) entry which is preliminary data.</text>
</comment>
<keyword evidence="2" id="KW-0805">Transcription regulation</keyword>
<keyword evidence="4" id="KW-0804">Transcription</keyword>
<dbReference type="Gene3D" id="2.170.150.80">
    <property type="entry name" value="NAC domain"/>
    <property type="match status" value="1"/>
</dbReference>
<evidence type="ECO:0000313" key="8">
    <source>
        <dbReference type="Proteomes" id="UP001152561"/>
    </source>
</evidence>
<dbReference type="GO" id="GO:0003677">
    <property type="term" value="F:DNA binding"/>
    <property type="evidence" value="ECO:0007669"/>
    <property type="project" value="UniProtKB-KW"/>
</dbReference>
<evidence type="ECO:0000256" key="5">
    <source>
        <dbReference type="ARBA" id="ARBA00023242"/>
    </source>
</evidence>
<evidence type="ECO:0000256" key="4">
    <source>
        <dbReference type="ARBA" id="ARBA00023163"/>
    </source>
</evidence>
<organism evidence="7 8">
    <name type="scientific">Anisodus acutangulus</name>
    <dbReference type="NCBI Taxonomy" id="402998"/>
    <lineage>
        <taxon>Eukaryota</taxon>
        <taxon>Viridiplantae</taxon>
        <taxon>Streptophyta</taxon>
        <taxon>Embryophyta</taxon>
        <taxon>Tracheophyta</taxon>
        <taxon>Spermatophyta</taxon>
        <taxon>Magnoliopsida</taxon>
        <taxon>eudicotyledons</taxon>
        <taxon>Gunneridae</taxon>
        <taxon>Pentapetalae</taxon>
        <taxon>asterids</taxon>
        <taxon>lamiids</taxon>
        <taxon>Solanales</taxon>
        <taxon>Solanaceae</taxon>
        <taxon>Solanoideae</taxon>
        <taxon>Hyoscyameae</taxon>
        <taxon>Anisodus</taxon>
    </lineage>
</organism>
<accession>A0A9Q1L787</accession>
<dbReference type="GO" id="GO:0006355">
    <property type="term" value="P:regulation of DNA-templated transcription"/>
    <property type="evidence" value="ECO:0007669"/>
    <property type="project" value="InterPro"/>
</dbReference>
<dbReference type="Pfam" id="PF02365">
    <property type="entry name" value="NAM"/>
    <property type="match status" value="1"/>
</dbReference>
<dbReference type="PROSITE" id="PS51005">
    <property type="entry name" value="NAC"/>
    <property type="match status" value="1"/>
</dbReference>
<dbReference type="PANTHER" id="PTHR31989">
    <property type="entry name" value="NAC DOMAIN-CONTAINING PROTEIN 82-RELATED"/>
    <property type="match status" value="1"/>
</dbReference>
<evidence type="ECO:0000313" key="7">
    <source>
        <dbReference type="EMBL" id="KAJ8528532.1"/>
    </source>
</evidence>
<dbReference type="OrthoDB" id="1305923at2759"/>
<keyword evidence="3" id="KW-0238">DNA-binding</keyword>
<evidence type="ECO:0000259" key="6">
    <source>
        <dbReference type="PROSITE" id="PS51005"/>
    </source>
</evidence>
<evidence type="ECO:0000256" key="1">
    <source>
        <dbReference type="ARBA" id="ARBA00004123"/>
    </source>
</evidence>
<dbReference type="InterPro" id="IPR036093">
    <property type="entry name" value="NAC_dom_sf"/>
</dbReference>
<feature type="domain" description="NAC" evidence="6">
    <location>
        <begin position="1"/>
        <end position="149"/>
    </location>
</feature>
<dbReference type="GO" id="GO:0005634">
    <property type="term" value="C:nucleus"/>
    <property type="evidence" value="ECO:0007669"/>
    <property type="project" value="UniProtKB-SubCell"/>
</dbReference>
<dbReference type="Proteomes" id="UP001152561">
    <property type="component" value="Unassembled WGS sequence"/>
</dbReference>
<comment type="subcellular location">
    <subcellularLocation>
        <location evidence="1">Nucleus</location>
    </subcellularLocation>
</comment>
<reference evidence="8" key="1">
    <citation type="journal article" date="2023" name="Proc. Natl. Acad. Sci. U.S.A.">
        <title>Genomic and structural basis for evolution of tropane alkaloid biosynthesis.</title>
        <authorList>
            <person name="Wanga Y.-J."/>
            <person name="Taina T."/>
            <person name="Yua J.-Y."/>
            <person name="Lia J."/>
            <person name="Xua B."/>
            <person name="Chenc J."/>
            <person name="D'Auriad J.C."/>
            <person name="Huanga J.-P."/>
            <person name="Huanga S.-X."/>
        </authorList>
    </citation>
    <scope>NUCLEOTIDE SEQUENCE [LARGE SCALE GENOMIC DNA]</scope>
    <source>
        <strain evidence="8">cv. KIB-2019</strain>
    </source>
</reference>
<name>A0A9Q1L787_9SOLA</name>
<dbReference type="EMBL" id="JAJAGQ010000023">
    <property type="protein sequence ID" value="KAJ8528532.1"/>
    <property type="molecule type" value="Genomic_DNA"/>
</dbReference>
<dbReference type="SUPFAM" id="SSF101941">
    <property type="entry name" value="NAC domain"/>
    <property type="match status" value="1"/>
</dbReference>
<evidence type="ECO:0000256" key="3">
    <source>
        <dbReference type="ARBA" id="ARBA00023125"/>
    </source>
</evidence>
<dbReference type="InterPro" id="IPR003441">
    <property type="entry name" value="NAC-dom"/>
</dbReference>
<gene>
    <name evidence="7" type="ORF">K7X08_022224</name>
</gene>
<evidence type="ECO:0000256" key="2">
    <source>
        <dbReference type="ARBA" id="ARBA00023015"/>
    </source>
</evidence>
<sequence length="254" mass="29014">MATNFEPYDDEKLMGYLLKYVCGIPIQCNQIRFVNLYGNKKPSELFDTTTDHVNYFFTQLKKKTGKGKNFNRAIVGGGSWKGLDKSKSVSDKKGSVIGFKKTFRFVDDDDHHHVWIMKEYHLNDKILQALRHRRQIRHEDFVMCRITRNVNSVKLSSNSKVSLLTTESNVVPVTQLPMISTEECSVPMVYALDEETACVSASDYDIASYHEGIDAYAAAMLELNPLFVPYVPQDEDQCPLFSEDFYIGHTALWG</sequence>
<protein>
    <recommendedName>
        <fullName evidence="6">NAC domain-containing protein</fullName>
    </recommendedName>
</protein>
<proteinExistence type="predicted"/>